<name>A0ABQ8TH29_PERAM</name>
<reference evidence="1 2" key="1">
    <citation type="journal article" date="2022" name="Allergy">
        <title>Genome assembly and annotation of Periplaneta americana reveal a comprehensive cockroach allergen profile.</title>
        <authorList>
            <person name="Wang L."/>
            <person name="Xiong Q."/>
            <person name="Saelim N."/>
            <person name="Wang L."/>
            <person name="Nong W."/>
            <person name="Wan A.T."/>
            <person name="Shi M."/>
            <person name="Liu X."/>
            <person name="Cao Q."/>
            <person name="Hui J.H.L."/>
            <person name="Sookrung N."/>
            <person name="Leung T.F."/>
            <person name="Tungtrongchitr A."/>
            <person name="Tsui S.K.W."/>
        </authorList>
    </citation>
    <scope>NUCLEOTIDE SEQUENCE [LARGE SCALE GENOMIC DNA]</scope>
    <source>
        <strain evidence="1">PWHHKU_190912</strain>
    </source>
</reference>
<dbReference type="Proteomes" id="UP001148838">
    <property type="component" value="Unassembled WGS sequence"/>
</dbReference>
<proteinExistence type="predicted"/>
<keyword evidence="2" id="KW-1185">Reference proteome</keyword>
<sequence length="85" mass="9336">MAGLCEGGNGPADSLKAICKNMWERSPAILNYCKLGGYIRFQSRVDIRGALDSSVREISRNAAADGVRRLPRLRKHIVDTAGDYI</sequence>
<organism evidence="1 2">
    <name type="scientific">Periplaneta americana</name>
    <name type="common">American cockroach</name>
    <name type="synonym">Blatta americana</name>
    <dbReference type="NCBI Taxonomy" id="6978"/>
    <lineage>
        <taxon>Eukaryota</taxon>
        <taxon>Metazoa</taxon>
        <taxon>Ecdysozoa</taxon>
        <taxon>Arthropoda</taxon>
        <taxon>Hexapoda</taxon>
        <taxon>Insecta</taxon>
        <taxon>Pterygota</taxon>
        <taxon>Neoptera</taxon>
        <taxon>Polyneoptera</taxon>
        <taxon>Dictyoptera</taxon>
        <taxon>Blattodea</taxon>
        <taxon>Blattoidea</taxon>
        <taxon>Blattidae</taxon>
        <taxon>Blattinae</taxon>
        <taxon>Periplaneta</taxon>
    </lineage>
</organism>
<accession>A0ABQ8TH29</accession>
<dbReference type="EMBL" id="JAJSOF020000011">
    <property type="protein sequence ID" value="KAJ4445052.1"/>
    <property type="molecule type" value="Genomic_DNA"/>
</dbReference>
<comment type="caution">
    <text evidence="1">The sequence shown here is derived from an EMBL/GenBank/DDBJ whole genome shotgun (WGS) entry which is preliminary data.</text>
</comment>
<gene>
    <name evidence="1" type="ORF">ANN_06851</name>
</gene>
<evidence type="ECO:0000313" key="2">
    <source>
        <dbReference type="Proteomes" id="UP001148838"/>
    </source>
</evidence>
<evidence type="ECO:0000313" key="1">
    <source>
        <dbReference type="EMBL" id="KAJ4445052.1"/>
    </source>
</evidence>
<protein>
    <submittedName>
        <fullName evidence="1">Uncharacterized protein</fullName>
    </submittedName>
</protein>